<sequence>MNKKSNLSSKDLSLELSEKLNKELTKKLINSQINFQVVENLEIKKSSLEEIGKIDVQTWLDNNYPKGNRNKIKEIYLNKLNLEGKLDFGEFTYRYSSGTKVYIPHYLDESKLEIKNKSEKVRIIKLVSAQEYLNRKYSTNEEKKQVVELNIQDKLEGKLNLSDFVNLKRLNCSSNKLTSLNLSNCSQLEEIDCSNNQLINLILPSIPTNIKELNLSSNNFPLQDLSFLTSCTNLERLELGNDYRANFNELIYNKFTGSLDYLNVNKLPSSLKEISYEVEERPTSFLSEIFNNKLVDDYSDIVPCYGISQDPKTKDYLMVMKYVEGGLSAIHEEGLVHCDFHAGNILNDHFESYITDLGMSKPAYSQPEEGKIYGVLPYVAPEVLCGKKYIPESDIYSFGIIMYEVISGLSPYYNINIPHDYYLAVKICQGLRPKFQIKIPQLLEDLIKQYTEFTRQLQATEQYNKNLTEEIRFPKYELHKGAVYHSQPINTQQISELVKQFQETKQISSNQIEITQQIKAIENKIEELKKSLDNSELIDQFIKAKKQSLKNSEDKQLKKETGRLKKQLIEKGFPEEKINEVIRSCEELVRLEQQLEQEQFQTHIEQPPK</sequence>
<dbReference type="GO" id="GO:0016020">
    <property type="term" value="C:membrane"/>
    <property type="evidence" value="ECO:0007669"/>
    <property type="project" value="UniProtKB-SubCell"/>
</dbReference>
<evidence type="ECO:0000256" key="4">
    <source>
        <dbReference type="ARBA" id="ARBA00023136"/>
    </source>
</evidence>
<feature type="coiled-coil region" evidence="6">
    <location>
        <begin position="511"/>
        <end position="538"/>
    </location>
</feature>
<dbReference type="InterPro" id="IPR011009">
    <property type="entry name" value="Kinase-like_dom_sf"/>
</dbReference>
<keyword evidence="6" id="KW-0175">Coiled coil</keyword>
<comment type="subcellular location">
    <subcellularLocation>
        <location evidence="1">Membrane</location>
    </subcellularLocation>
</comment>
<dbReference type="InterPro" id="IPR032675">
    <property type="entry name" value="LRR_dom_sf"/>
</dbReference>
<evidence type="ECO:0000256" key="3">
    <source>
        <dbReference type="ARBA" id="ARBA00022737"/>
    </source>
</evidence>
<dbReference type="AlphaFoldDB" id="A0A397SA40"/>
<gene>
    <name evidence="8" type="ORF">C1645_834758</name>
</gene>
<keyword evidence="2" id="KW-0732">Signal</keyword>
<evidence type="ECO:0000256" key="6">
    <source>
        <dbReference type="SAM" id="Coils"/>
    </source>
</evidence>
<accession>A0A397SA40</accession>
<dbReference type="PANTHER" id="PTHR45974">
    <property type="entry name" value="RECEPTOR-LIKE PROTEIN 55"/>
    <property type="match status" value="1"/>
</dbReference>
<dbReference type="Proteomes" id="UP000265703">
    <property type="component" value="Unassembled WGS sequence"/>
</dbReference>
<name>A0A397SA40_9GLOM</name>
<dbReference type="Gene3D" id="1.10.510.10">
    <property type="entry name" value="Transferase(Phosphotransferase) domain 1"/>
    <property type="match status" value="1"/>
</dbReference>
<dbReference type="Gene3D" id="3.80.10.10">
    <property type="entry name" value="Ribonuclease Inhibitor"/>
    <property type="match status" value="1"/>
</dbReference>
<evidence type="ECO:0000313" key="9">
    <source>
        <dbReference type="Proteomes" id="UP000265703"/>
    </source>
</evidence>
<keyword evidence="8" id="KW-0808">Transferase</keyword>
<keyword evidence="8" id="KW-0418">Kinase</keyword>
<dbReference type="PROSITE" id="PS50011">
    <property type="entry name" value="PROTEIN_KINASE_DOM"/>
    <property type="match status" value="1"/>
</dbReference>
<dbReference type="SUPFAM" id="SSF56112">
    <property type="entry name" value="Protein kinase-like (PK-like)"/>
    <property type="match status" value="1"/>
</dbReference>
<dbReference type="GO" id="GO:0005524">
    <property type="term" value="F:ATP binding"/>
    <property type="evidence" value="ECO:0007669"/>
    <property type="project" value="InterPro"/>
</dbReference>
<dbReference type="GO" id="GO:0004672">
    <property type="term" value="F:protein kinase activity"/>
    <property type="evidence" value="ECO:0007669"/>
    <property type="project" value="InterPro"/>
</dbReference>
<keyword evidence="4" id="KW-0472">Membrane</keyword>
<dbReference type="EMBL" id="QKYT01000626">
    <property type="protein sequence ID" value="RIA82838.1"/>
    <property type="molecule type" value="Genomic_DNA"/>
</dbReference>
<protein>
    <submittedName>
        <fullName evidence="8">Kinase-like domain-containing protein</fullName>
    </submittedName>
</protein>
<proteinExistence type="predicted"/>
<organism evidence="8 9">
    <name type="scientific">Glomus cerebriforme</name>
    <dbReference type="NCBI Taxonomy" id="658196"/>
    <lineage>
        <taxon>Eukaryota</taxon>
        <taxon>Fungi</taxon>
        <taxon>Fungi incertae sedis</taxon>
        <taxon>Mucoromycota</taxon>
        <taxon>Glomeromycotina</taxon>
        <taxon>Glomeromycetes</taxon>
        <taxon>Glomerales</taxon>
        <taxon>Glomeraceae</taxon>
        <taxon>Glomus</taxon>
    </lineage>
</organism>
<evidence type="ECO:0000313" key="8">
    <source>
        <dbReference type="EMBL" id="RIA82838.1"/>
    </source>
</evidence>
<evidence type="ECO:0000259" key="7">
    <source>
        <dbReference type="PROSITE" id="PS50011"/>
    </source>
</evidence>
<comment type="caution">
    <text evidence="8">The sequence shown here is derived from an EMBL/GenBank/DDBJ whole genome shotgun (WGS) entry which is preliminary data.</text>
</comment>
<keyword evidence="3" id="KW-0677">Repeat</keyword>
<dbReference type="Pfam" id="PF00069">
    <property type="entry name" value="Pkinase"/>
    <property type="match status" value="1"/>
</dbReference>
<dbReference type="SUPFAM" id="SSF52047">
    <property type="entry name" value="RNI-like"/>
    <property type="match status" value="1"/>
</dbReference>
<keyword evidence="9" id="KW-1185">Reference proteome</keyword>
<keyword evidence="5" id="KW-0325">Glycoprotein</keyword>
<dbReference type="InterPro" id="IPR000719">
    <property type="entry name" value="Prot_kinase_dom"/>
</dbReference>
<evidence type="ECO:0000256" key="1">
    <source>
        <dbReference type="ARBA" id="ARBA00004370"/>
    </source>
</evidence>
<feature type="domain" description="Protein kinase" evidence="7">
    <location>
        <begin position="77"/>
        <end position="476"/>
    </location>
</feature>
<feature type="coiled-coil region" evidence="6">
    <location>
        <begin position="443"/>
        <end position="470"/>
    </location>
</feature>
<evidence type="ECO:0000256" key="5">
    <source>
        <dbReference type="ARBA" id="ARBA00023180"/>
    </source>
</evidence>
<evidence type="ECO:0000256" key="2">
    <source>
        <dbReference type="ARBA" id="ARBA00022729"/>
    </source>
</evidence>
<reference evidence="8 9" key="1">
    <citation type="submission" date="2018-06" db="EMBL/GenBank/DDBJ databases">
        <title>Comparative genomics reveals the genomic features of Rhizophagus irregularis, R. cerebriforme, R. diaphanum and Gigaspora rosea, and their symbiotic lifestyle signature.</title>
        <authorList>
            <person name="Morin E."/>
            <person name="San Clemente H."/>
            <person name="Chen E.C.H."/>
            <person name="De La Providencia I."/>
            <person name="Hainaut M."/>
            <person name="Kuo A."/>
            <person name="Kohler A."/>
            <person name="Murat C."/>
            <person name="Tang N."/>
            <person name="Roy S."/>
            <person name="Loubradou J."/>
            <person name="Henrissat B."/>
            <person name="Grigoriev I.V."/>
            <person name="Corradi N."/>
            <person name="Roux C."/>
            <person name="Martin F.M."/>
        </authorList>
    </citation>
    <scope>NUCLEOTIDE SEQUENCE [LARGE SCALE GENOMIC DNA]</scope>
    <source>
        <strain evidence="8 9">DAOM 227022</strain>
    </source>
</reference>